<evidence type="ECO:0000313" key="1">
    <source>
        <dbReference type="EMBL" id="MDI3418037.1"/>
    </source>
</evidence>
<dbReference type="Pfam" id="PF04655">
    <property type="entry name" value="APH_6_hur"/>
    <property type="match status" value="1"/>
</dbReference>
<proteinExistence type="predicted"/>
<dbReference type="InterPro" id="IPR006748">
    <property type="entry name" value="NH2Glyco/OHUrea_AB-resist_kin"/>
</dbReference>
<protein>
    <submittedName>
        <fullName evidence="1">Aminoglycoside phosphotransferase family protein</fullName>
    </submittedName>
</protein>
<reference evidence="1 2" key="1">
    <citation type="submission" date="2023-05" db="EMBL/GenBank/DDBJ databases">
        <title>Draft genome sequence of Streptomyces sp. B-S-A12 isolated from a cave soil in Thailand.</title>
        <authorList>
            <person name="Chamroensaksri N."/>
            <person name="Muangham S."/>
        </authorList>
    </citation>
    <scope>NUCLEOTIDE SEQUENCE [LARGE SCALE GENOMIC DNA]</scope>
    <source>
        <strain evidence="1 2">B-S-A12</strain>
    </source>
</reference>
<comment type="caution">
    <text evidence="1">The sequence shown here is derived from an EMBL/GenBank/DDBJ whole genome shotgun (WGS) entry which is preliminary data.</text>
</comment>
<accession>A0ABT6SR07</accession>
<dbReference type="RefSeq" id="WP_282533959.1">
    <property type="nucleotide sequence ID" value="NZ_JASCIS010000004.1"/>
</dbReference>
<sequence length="324" mass="35804">MTDRTDRADRTDRTDRTDIRIPAELTRTQLKYNGEAGRAFIEALPGRAADLLDRWQLRVTGPSMYGMASLVLPVRRADGTRAALKLQLLDEESEGEPVGLRAWDGAGVVHLLDHDPDTGTLLLERLDEQRHLSTLVQRGDAREATRILAGLLARLTAVQAPPGLRHLGDIARDMLDDVPGALGSPLVDAPARQTLLACASAVRDVVGEPGDRLLHWDLHFDNILAADREPWLAIDPKPLAGDPGFDLMPALFNELADSADGFDTAEVLYRFDLLTETLSLDRSRAASWTMGRALQNLLWNVEDEEDELDADQLAIAELLREKYL</sequence>
<name>A0ABT6SR07_9ACTN</name>
<dbReference type="Proteomes" id="UP001237105">
    <property type="component" value="Unassembled WGS sequence"/>
</dbReference>
<gene>
    <name evidence="1" type="ORF">QIT00_05585</name>
</gene>
<dbReference type="EMBL" id="JASCIS010000004">
    <property type="protein sequence ID" value="MDI3418037.1"/>
    <property type="molecule type" value="Genomic_DNA"/>
</dbReference>
<organism evidence="1 2">
    <name type="scientific">Streptomyces luteolus</name>
    <dbReference type="NCBI Taxonomy" id="3043615"/>
    <lineage>
        <taxon>Bacteria</taxon>
        <taxon>Bacillati</taxon>
        <taxon>Actinomycetota</taxon>
        <taxon>Actinomycetes</taxon>
        <taxon>Kitasatosporales</taxon>
        <taxon>Streptomycetaceae</taxon>
        <taxon>Streptomyces</taxon>
    </lineage>
</organism>
<evidence type="ECO:0000313" key="2">
    <source>
        <dbReference type="Proteomes" id="UP001237105"/>
    </source>
</evidence>
<dbReference type="InterPro" id="IPR011009">
    <property type="entry name" value="Kinase-like_dom_sf"/>
</dbReference>
<dbReference type="SUPFAM" id="SSF56112">
    <property type="entry name" value="Protein kinase-like (PK-like)"/>
    <property type="match status" value="1"/>
</dbReference>
<keyword evidence="2" id="KW-1185">Reference proteome</keyword>